<keyword evidence="3" id="KW-1185">Reference proteome</keyword>
<dbReference type="RefSeq" id="XP_020427462.1">
    <property type="nucleotide sequence ID" value="XM_020582159.1"/>
</dbReference>
<name>D3BTB1_HETP5</name>
<dbReference type="EMBL" id="ADBJ01000056">
    <property type="protein sequence ID" value="EFA75328.1"/>
    <property type="molecule type" value="Genomic_DNA"/>
</dbReference>
<keyword evidence="1" id="KW-0472">Membrane</keyword>
<dbReference type="AlphaFoldDB" id="D3BTB1"/>
<evidence type="ECO:0000256" key="1">
    <source>
        <dbReference type="SAM" id="Phobius"/>
    </source>
</evidence>
<feature type="transmembrane region" description="Helical" evidence="1">
    <location>
        <begin position="12"/>
        <end position="31"/>
    </location>
</feature>
<dbReference type="GeneID" id="31366872"/>
<evidence type="ECO:0000313" key="2">
    <source>
        <dbReference type="EMBL" id="EFA75328.1"/>
    </source>
</evidence>
<sequence length="411" mass="47600">MSILSKIKEYKAVVVCGASIVIGQIVNQILLPNQIKFDIIDNSIIGYGIYVFARDMIIFFKEKSKLINNYDDMLSMEEANSMMTSLLNTTSKKTMALFNRDDNKEFQNFMKLLDCCESFRKNFQSETIYNSLLEIVVRLDEDIKVRSLAIEPTYVPLYSIYDDEEDNKSEKHYKFLNEKLEILLRYRDNIAFILSSLSKNYKDAPYSIVRNIVTMSLNPLNTYGLRRYATKLLGNLANHRKENCRSIVKANGLMVLYYYKISLYNCRKRETDTIKYILDNIGFSSYQEYTRNLQAKDAKIVQELFESHKAITLASNACVIPDFFLNLYLSNDIKTALITSGYMVMNVNIREKAKIPLVSLALTLGMVSIVQDDFKNELGPSRYDRLIPSAELIEKAKQYKTMLEEFENDNN</sequence>
<keyword evidence="1" id="KW-1133">Transmembrane helix</keyword>
<evidence type="ECO:0000313" key="3">
    <source>
        <dbReference type="Proteomes" id="UP000001396"/>
    </source>
</evidence>
<dbReference type="SUPFAM" id="SSF48371">
    <property type="entry name" value="ARM repeat"/>
    <property type="match status" value="1"/>
</dbReference>
<reference evidence="2 3" key="1">
    <citation type="journal article" date="2011" name="Genome Res.">
        <title>Phylogeny-wide analysis of social amoeba genomes highlights ancient origins for complex intercellular communication.</title>
        <authorList>
            <person name="Heidel A.J."/>
            <person name="Lawal H.M."/>
            <person name="Felder M."/>
            <person name="Schilde C."/>
            <person name="Helps N.R."/>
            <person name="Tunggal B."/>
            <person name="Rivero F."/>
            <person name="John U."/>
            <person name="Schleicher M."/>
            <person name="Eichinger L."/>
            <person name="Platzer M."/>
            <person name="Noegel A.A."/>
            <person name="Schaap P."/>
            <person name="Gloeckner G."/>
        </authorList>
    </citation>
    <scope>NUCLEOTIDE SEQUENCE [LARGE SCALE GENOMIC DNA]</scope>
    <source>
        <strain evidence="3">ATCC 26659 / Pp 5 / PN500</strain>
    </source>
</reference>
<organism evidence="2 3">
    <name type="scientific">Heterostelium pallidum (strain ATCC 26659 / Pp 5 / PN500)</name>
    <name type="common">Cellular slime mold</name>
    <name type="synonym">Polysphondylium pallidum</name>
    <dbReference type="NCBI Taxonomy" id="670386"/>
    <lineage>
        <taxon>Eukaryota</taxon>
        <taxon>Amoebozoa</taxon>
        <taxon>Evosea</taxon>
        <taxon>Eumycetozoa</taxon>
        <taxon>Dictyostelia</taxon>
        <taxon>Acytosteliales</taxon>
        <taxon>Acytosteliaceae</taxon>
        <taxon>Heterostelium</taxon>
    </lineage>
</organism>
<comment type="caution">
    <text evidence="2">The sequence shown here is derived from an EMBL/GenBank/DDBJ whole genome shotgun (WGS) entry which is preliminary data.</text>
</comment>
<dbReference type="InterPro" id="IPR016024">
    <property type="entry name" value="ARM-type_fold"/>
</dbReference>
<accession>D3BTB1</accession>
<protein>
    <submittedName>
        <fullName evidence="2">Uncharacterized protein</fullName>
    </submittedName>
</protein>
<proteinExistence type="predicted"/>
<dbReference type="InParanoid" id="D3BTB1"/>
<keyword evidence="1" id="KW-0812">Transmembrane</keyword>
<gene>
    <name evidence="2" type="ORF">PPL_11404</name>
</gene>
<dbReference type="Proteomes" id="UP000001396">
    <property type="component" value="Unassembled WGS sequence"/>
</dbReference>